<reference evidence="4 5" key="1">
    <citation type="submission" date="2016-12" db="EMBL/GenBank/DDBJ databases">
        <title>Izhakiella australiana sp. nov. of genus Izhakiella isolated from Australian desert.</title>
        <authorList>
            <person name="Ji M."/>
        </authorList>
    </citation>
    <scope>NUCLEOTIDE SEQUENCE [LARGE SCALE GENOMIC DNA]</scope>
    <source>
        <strain evidence="4 5">D4N98</strain>
    </source>
</reference>
<feature type="domain" description="Type 4 secretion system PilS N-terminal" evidence="3">
    <location>
        <begin position="42"/>
        <end position="181"/>
    </location>
</feature>
<dbReference type="Pfam" id="PF07963">
    <property type="entry name" value="N_methyl"/>
    <property type="match status" value="1"/>
</dbReference>
<dbReference type="InterPro" id="IPR014911">
    <property type="entry name" value="PilS_N"/>
</dbReference>
<evidence type="ECO:0000256" key="1">
    <source>
        <dbReference type="ARBA" id="ARBA00004167"/>
    </source>
</evidence>
<dbReference type="Proteomes" id="UP000190667">
    <property type="component" value="Unassembled WGS sequence"/>
</dbReference>
<dbReference type="Pfam" id="PF08805">
    <property type="entry name" value="PilS"/>
    <property type="match status" value="1"/>
</dbReference>
<keyword evidence="2" id="KW-1133">Transmembrane helix</keyword>
<dbReference type="InterPro" id="IPR012902">
    <property type="entry name" value="N_methyl_site"/>
</dbReference>
<evidence type="ECO:0000313" key="5">
    <source>
        <dbReference type="Proteomes" id="UP000190667"/>
    </source>
</evidence>
<dbReference type="InterPro" id="IPR045584">
    <property type="entry name" value="Pilin-like"/>
</dbReference>
<feature type="transmembrane region" description="Helical" evidence="2">
    <location>
        <begin position="12"/>
        <end position="35"/>
    </location>
</feature>
<dbReference type="GO" id="GO:0016020">
    <property type="term" value="C:membrane"/>
    <property type="evidence" value="ECO:0007669"/>
    <property type="project" value="UniProtKB-SubCell"/>
</dbReference>
<dbReference type="EMBL" id="MRUL01000004">
    <property type="protein sequence ID" value="OON40546.1"/>
    <property type="molecule type" value="Genomic_DNA"/>
</dbReference>
<accession>A0A1S8YP46</accession>
<evidence type="ECO:0000256" key="2">
    <source>
        <dbReference type="SAM" id="Phobius"/>
    </source>
</evidence>
<dbReference type="AlphaFoldDB" id="A0A1S8YP46"/>
<name>A0A1S8YP46_9GAMM</name>
<dbReference type="OrthoDB" id="6631193at2"/>
<dbReference type="SUPFAM" id="SSF54523">
    <property type="entry name" value="Pili subunits"/>
    <property type="match status" value="1"/>
</dbReference>
<dbReference type="NCBIfam" id="TIGR02532">
    <property type="entry name" value="IV_pilin_GFxxxE"/>
    <property type="match status" value="1"/>
</dbReference>
<comment type="subcellular location">
    <subcellularLocation>
        <location evidence="1">Membrane</location>
        <topology evidence="1">Single-pass membrane protein</topology>
    </subcellularLocation>
</comment>
<dbReference type="RefSeq" id="WP_078002359.1">
    <property type="nucleotide sequence ID" value="NZ_MRUL01000004.1"/>
</dbReference>
<protein>
    <submittedName>
        <fullName evidence="4">Type IV pilin</fullName>
    </submittedName>
</protein>
<organism evidence="4 5">
    <name type="scientific">Izhakiella australiensis</name>
    <dbReference type="NCBI Taxonomy" id="1926881"/>
    <lineage>
        <taxon>Bacteria</taxon>
        <taxon>Pseudomonadati</taxon>
        <taxon>Pseudomonadota</taxon>
        <taxon>Gammaproteobacteria</taxon>
        <taxon>Enterobacterales</taxon>
        <taxon>Erwiniaceae</taxon>
        <taxon>Izhakiella</taxon>
    </lineage>
</organism>
<evidence type="ECO:0000313" key="4">
    <source>
        <dbReference type="EMBL" id="OON40546.1"/>
    </source>
</evidence>
<keyword evidence="5" id="KW-1185">Reference proteome</keyword>
<evidence type="ECO:0000259" key="3">
    <source>
        <dbReference type="Pfam" id="PF08805"/>
    </source>
</evidence>
<keyword evidence="2" id="KW-0812">Transmembrane</keyword>
<dbReference type="Gene3D" id="3.30.1690.10">
    <property type="entry name" value="TcpA-like pilin"/>
    <property type="match status" value="1"/>
</dbReference>
<dbReference type="PROSITE" id="PS00409">
    <property type="entry name" value="PROKAR_NTER_METHYL"/>
    <property type="match status" value="1"/>
</dbReference>
<keyword evidence="2" id="KW-0472">Membrane</keyword>
<comment type="caution">
    <text evidence="4">The sequence shown here is derived from an EMBL/GenBank/DDBJ whole genome shotgun (WGS) entry which is preliminary data.</text>
</comment>
<proteinExistence type="predicted"/>
<sequence length="184" mass="18881">MKTKYIRNKKGFSLLELLLVLGIIAALVVGAFIVYPKVQASQRAEAESKNIATIQSGVKALYNSASNYAGLNNAVGVQARIFPDNMLNGTGATASVVNLFKGNVTLAPSADSPSGTANSSFNITWVSVPAAECIKIVSAVAANFYIAEVGSAIVKSADGALDVASASQACNEGGNANIILLVSL</sequence>
<gene>
    <name evidence="4" type="ORF">BTJ39_09090</name>
</gene>